<sequence>MMTSSTHPSMPRHVRLIILLYLTHYPSLISTLSSLANHTLTEFRTSKTLGQASREQLGISSSFTGRRLHSKMGLDLPGIGSLFIMILLRS</sequence>
<dbReference type="Proteomes" id="UP000027265">
    <property type="component" value="Unassembled WGS sequence"/>
</dbReference>
<keyword evidence="1" id="KW-0732">Signal</keyword>
<dbReference type="HOGENOM" id="CLU_2441158_0_0_1"/>
<evidence type="ECO:0000313" key="3">
    <source>
        <dbReference type="Proteomes" id="UP000027265"/>
    </source>
</evidence>
<dbReference type="InParanoid" id="A0A067PXJ6"/>
<evidence type="ECO:0000256" key="1">
    <source>
        <dbReference type="SAM" id="SignalP"/>
    </source>
</evidence>
<evidence type="ECO:0000313" key="2">
    <source>
        <dbReference type="EMBL" id="KDQ55982.1"/>
    </source>
</evidence>
<accession>A0A067PXJ6</accession>
<name>A0A067PXJ6_9AGAM</name>
<reference evidence="3" key="1">
    <citation type="journal article" date="2014" name="Proc. Natl. Acad. Sci. U.S.A.">
        <title>Extensive sampling of basidiomycete genomes demonstrates inadequacy of the white-rot/brown-rot paradigm for wood decay fungi.</title>
        <authorList>
            <person name="Riley R."/>
            <person name="Salamov A.A."/>
            <person name="Brown D.W."/>
            <person name="Nagy L.G."/>
            <person name="Floudas D."/>
            <person name="Held B.W."/>
            <person name="Levasseur A."/>
            <person name="Lombard V."/>
            <person name="Morin E."/>
            <person name="Otillar R."/>
            <person name="Lindquist E.A."/>
            <person name="Sun H."/>
            <person name="LaButti K.M."/>
            <person name="Schmutz J."/>
            <person name="Jabbour D."/>
            <person name="Luo H."/>
            <person name="Baker S.E."/>
            <person name="Pisabarro A.G."/>
            <person name="Walton J.D."/>
            <person name="Blanchette R.A."/>
            <person name="Henrissat B."/>
            <person name="Martin F."/>
            <person name="Cullen D."/>
            <person name="Hibbett D.S."/>
            <person name="Grigoriev I.V."/>
        </authorList>
    </citation>
    <scope>NUCLEOTIDE SEQUENCE [LARGE SCALE GENOMIC DNA]</scope>
    <source>
        <strain evidence="3">MUCL 33604</strain>
    </source>
</reference>
<gene>
    <name evidence="2" type="ORF">JAAARDRAFT_316527</name>
</gene>
<proteinExistence type="predicted"/>
<organism evidence="2 3">
    <name type="scientific">Jaapia argillacea MUCL 33604</name>
    <dbReference type="NCBI Taxonomy" id="933084"/>
    <lineage>
        <taxon>Eukaryota</taxon>
        <taxon>Fungi</taxon>
        <taxon>Dikarya</taxon>
        <taxon>Basidiomycota</taxon>
        <taxon>Agaricomycotina</taxon>
        <taxon>Agaricomycetes</taxon>
        <taxon>Agaricomycetidae</taxon>
        <taxon>Jaapiales</taxon>
        <taxon>Jaapiaceae</taxon>
        <taxon>Jaapia</taxon>
    </lineage>
</organism>
<feature type="signal peptide" evidence="1">
    <location>
        <begin position="1"/>
        <end position="31"/>
    </location>
</feature>
<protein>
    <submittedName>
        <fullName evidence="2">Uncharacterized protein</fullName>
    </submittedName>
</protein>
<dbReference type="EMBL" id="KL197723">
    <property type="protein sequence ID" value="KDQ55982.1"/>
    <property type="molecule type" value="Genomic_DNA"/>
</dbReference>
<dbReference type="AlphaFoldDB" id="A0A067PXJ6"/>
<keyword evidence="3" id="KW-1185">Reference proteome</keyword>
<feature type="chain" id="PRO_5001643566" evidence="1">
    <location>
        <begin position="32"/>
        <end position="90"/>
    </location>
</feature>